<comment type="similarity">
    <text evidence="7">Belongs to the chloroperoxidase family.</text>
</comment>
<evidence type="ECO:0000256" key="4">
    <source>
        <dbReference type="ARBA" id="ARBA00022723"/>
    </source>
</evidence>
<dbReference type="InterPro" id="IPR036851">
    <property type="entry name" value="Chloroperoxidase-like_sf"/>
</dbReference>
<dbReference type="GO" id="GO:0004601">
    <property type="term" value="F:peroxidase activity"/>
    <property type="evidence" value="ECO:0007669"/>
    <property type="project" value="UniProtKB-KW"/>
</dbReference>
<gene>
    <name evidence="10" type="ORF">CROQUDRAFT_76594</name>
</gene>
<keyword evidence="11" id="KW-1185">Reference proteome</keyword>
<dbReference type="Gene3D" id="1.10.489.10">
    <property type="entry name" value="Chloroperoxidase-like"/>
    <property type="match status" value="1"/>
</dbReference>
<keyword evidence="8" id="KW-1133">Transmembrane helix</keyword>
<evidence type="ECO:0000313" key="11">
    <source>
        <dbReference type="Proteomes" id="UP000886653"/>
    </source>
</evidence>
<feature type="domain" description="Heme haloperoxidase family profile" evidence="9">
    <location>
        <begin position="108"/>
        <end position="321"/>
    </location>
</feature>
<reference evidence="10" key="1">
    <citation type="submission" date="2013-11" db="EMBL/GenBank/DDBJ databases">
        <title>Genome sequence of the fusiform rust pathogen reveals effectors for host alternation and coevolution with pine.</title>
        <authorList>
            <consortium name="DOE Joint Genome Institute"/>
            <person name="Smith K."/>
            <person name="Pendleton A."/>
            <person name="Kubisiak T."/>
            <person name="Anderson C."/>
            <person name="Salamov A."/>
            <person name="Aerts A."/>
            <person name="Riley R."/>
            <person name="Clum A."/>
            <person name="Lindquist E."/>
            <person name="Ence D."/>
            <person name="Campbell M."/>
            <person name="Kronenberg Z."/>
            <person name="Feau N."/>
            <person name="Dhillon B."/>
            <person name="Hamelin R."/>
            <person name="Burleigh J."/>
            <person name="Smith J."/>
            <person name="Yandell M."/>
            <person name="Nelson C."/>
            <person name="Grigoriev I."/>
            <person name="Davis J."/>
        </authorList>
    </citation>
    <scope>NUCLEOTIDE SEQUENCE</scope>
    <source>
        <strain evidence="10">G11</strain>
    </source>
</reference>
<dbReference type="AlphaFoldDB" id="A0A9P6TE46"/>
<dbReference type="Proteomes" id="UP000886653">
    <property type="component" value="Unassembled WGS sequence"/>
</dbReference>
<evidence type="ECO:0000256" key="2">
    <source>
        <dbReference type="ARBA" id="ARBA00022559"/>
    </source>
</evidence>
<keyword evidence="5" id="KW-0560">Oxidoreductase</keyword>
<evidence type="ECO:0000256" key="3">
    <source>
        <dbReference type="ARBA" id="ARBA00022617"/>
    </source>
</evidence>
<accession>A0A9P6TE46</accession>
<dbReference type="InterPro" id="IPR000028">
    <property type="entry name" value="Chloroperoxidase"/>
</dbReference>
<sequence>MSTSNQNEIPNLFILASKKLFTLIYHTITNLLILIAFHIADAILSFANLLTPAIGENQNVPKPFSPTHPPQFSQHPFIYLLCYLARFLGPERCPEWVKWWSVWNGIGEDGKWREVNLHQARNGSRGPCPGLNALSNHSIINSNGQGLAFHQITAAISRTYNVSPILAIRALYGANSLFEGRNLINLSDFSAHGMIEHDASLLRPDIDSKHSKSFKEIQARPDIGLINRFLPSSKLPLTLSDFSKALSIRRFECANLNPTFYTSFKFNLIGSENCAILYAITGGNRDVVRKLVGIDGYERFETNWRPAGKEAFGLTMVKAQALLAWIELGTTSSFRSKVRNV</sequence>
<keyword evidence="8" id="KW-0472">Membrane</keyword>
<dbReference type="EMBL" id="MU167248">
    <property type="protein sequence ID" value="KAG0147383.1"/>
    <property type="molecule type" value="Genomic_DNA"/>
</dbReference>
<comment type="caution">
    <text evidence="10">The sequence shown here is derived from an EMBL/GenBank/DDBJ whole genome shotgun (WGS) entry which is preliminary data.</text>
</comment>
<protein>
    <recommendedName>
        <fullName evidence="9">Heme haloperoxidase family profile domain-containing protein</fullName>
    </recommendedName>
</protein>
<evidence type="ECO:0000259" key="9">
    <source>
        <dbReference type="PROSITE" id="PS51405"/>
    </source>
</evidence>
<dbReference type="PANTHER" id="PTHR33577:SF18">
    <property type="entry name" value="HEME HALOPEROXIDASE FAMILY PROFILE DOMAIN-CONTAINING PROTEIN"/>
    <property type="match status" value="1"/>
</dbReference>
<comment type="cofactor">
    <cofactor evidence="1">
        <name>heme b</name>
        <dbReference type="ChEBI" id="CHEBI:60344"/>
    </cofactor>
</comment>
<evidence type="ECO:0000256" key="6">
    <source>
        <dbReference type="ARBA" id="ARBA00023004"/>
    </source>
</evidence>
<organism evidence="10 11">
    <name type="scientific">Cronartium quercuum f. sp. fusiforme G11</name>
    <dbReference type="NCBI Taxonomy" id="708437"/>
    <lineage>
        <taxon>Eukaryota</taxon>
        <taxon>Fungi</taxon>
        <taxon>Dikarya</taxon>
        <taxon>Basidiomycota</taxon>
        <taxon>Pucciniomycotina</taxon>
        <taxon>Pucciniomycetes</taxon>
        <taxon>Pucciniales</taxon>
        <taxon>Coleosporiaceae</taxon>
        <taxon>Cronartium</taxon>
    </lineage>
</organism>
<evidence type="ECO:0000313" key="10">
    <source>
        <dbReference type="EMBL" id="KAG0147383.1"/>
    </source>
</evidence>
<evidence type="ECO:0000256" key="5">
    <source>
        <dbReference type="ARBA" id="ARBA00023002"/>
    </source>
</evidence>
<dbReference type="GO" id="GO:0046872">
    <property type="term" value="F:metal ion binding"/>
    <property type="evidence" value="ECO:0007669"/>
    <property type="project" value="UniProtKB-KW"/>
</dbReference>
<evidence type="ECO:0000256" key="8">
    <source>
        <dbReference type="SAM" id="Phobius"/>
    </source>
</evidence>
<evidence type="ECO:0000256" key="7">
    <source>
        <dbReference type="ARBA" id="ARBA00025795"/>
    </source>
</evidence>
<dbReference type="PANTHER" id="PTHR33577">
    <property type="entry name" value="STERIGMATOCYSTIN BIOSYNTHESIS PEROXIDASE STCC-RELATED"/>
    <property type="match status" value="1"/>
</dbReference>
<dbReference type="OrthoDB" id="2500170at2759"/>
<keyword evidence="8" id="KW-0812">Transmembrane</keyword>
<proteinExistence type="inferred from homology"/>
<keyword evidence="3" id="KW-0349">Heme</keyword>
<dbReference type="PROSITE" id="PS51405">
    <property type="entry name" value="HEME_HALOPEROXIDASE"/>
    <property type="match status" value="1"/>
</dbReference>
<keyword evidence="4" id="KW-0479">Metal-binding</keyword>
<name>A0A9P6TE46_9BASI</name>
<keyword evidence="2" id="KW-0575">Peroxidase</keyword>
<dbReference type="Pfam" id="PF01328">
    <property type="entry name" value="Peroxidase_2"/>
    <property type="match status" value="1"/>
</dbReference>
<evidence type="ECO:0000256" key="1">
    <source>
        <dbReference type="ARBA" id="ARBA00001970"/>
    </source>
</evidence>
<feature type="transmembrane region" description="Helical" evidence="8">
    <location>
        <begin position="20"/>
        <end position="40"/>
    </location>
</feature>
<dbReference type="SUPFAM" id="SSF47571">
    <property type="entry name" value="Cloroperoxidase"/>
    <property type="match status" value="1"/>
</dbReference>
<keyword evidence="6" id="KW-0408">Iron</keyword>